<name>A0ACB9I3U8_9ASTR</name>
<accession>A0ACB9I3U8</accession>
<protein>
    <submittedName>
        <fullName evidence="1">Uncharacterized protein</fullName>
    </submittedName>
</protein>
<evidence type="ECO:0000313" key="1">
    <source>
        <dbReference type="EMBL" id="KAI3802669.1"/>
    </source>
</evidence>
<sequence>MESDQPSTSSRAVDTSLDDEQWGLVTWAQDSIKEGNLKRIIDSDIRDEISSKCLRQFVRIVEICLHDSPKQRPTMTEVVSCLQSILALQEKFNNSLQSAGRTIIDRIMLHFTSNRENSAISVKDRVDNNMFPEMKEVPADSQSPNPSAKEFKFDDLKKATGNFSPDLLLGTGGFGNVFLGWIDRNTLAPSKHGDGIAVAVKRFNLKSCQVAEMNLLRRLDHPNIIRLLGCCSHKQEHLIVYEYMLNKSIYDFLFIAEYIRTGHLSTKSNIYSFGVVLLENVTCQRAFDYNRPEGQQSLVEWATQIQSDRRNVNEIMDRRLEHNHPLQGASECFALALRCVERRPKDRPSSEEVLQILKQIYALHK</sequence>
<dbReference type="Proteomes" id="UP001056120">
    <property type="component" value="Linkage Group LG10"/>
</dbReference>
<reference evidence="2" key="1">
    <citation type="journal article" date="2022" name="Mol. Ecol. Resour.">
        <title>The genomes of chicory, endive, great burdock and yacon provide insights into Asteraceae palaeo-polyploidization history and plant inulin production.</title>
        <authorList>
            <person name="Fan W."/>
            <person name="Wang S."/>
            <person name="Wang H."/>
            <person name="Wang A."/>
            <person name="Jiang F."/>
            <person name="Liu H."/>
            <person name="Zhao H."/>
            <person name="Xu D."/>
            <person name="Zhang Y."/>
        </authorList>
    </citation>
    <scope>NUCLEOTIDE SEQUENCE [LARGE SCALE GENOMIC DNA]</scope>
    <source>
        <strain evidence="2">cv. Yunnan</strain>
    </source>
</reference>
<gene>
    <name evidence="1" type="ORF">L1987_30810</name>
</gene>
<comment type="caution">
    <text evidence="1">The sequence shown here is derived from an EMBL/GenBank/DDBJ whole genome shotgun (WGS) entry which is preliminary data.</text>
</comment>
<proteinExistence type="predicted"/>
<reference evidence="1 2" key="2">
    <citation type="journal article" date="2022" name="Mol. Ecol. Resour.">
        <title>The genomes of chicory, endive, great burdock and yacon provide insights into Asteraceae paleo-polyploidization history and plant inulin production.</title>
        <authorList>
            <person name="Fan W."/>
            <person name="Wang S."/>
            <person name="Wang H."/>
            <person name="Wang A."/>
            <person name="Jiang F."/>
            <person name="Liu H."/>
            <person name="Zhao H."/>
            <person name="Xu D."/>
            <person name="Zhang Y."/>
        </authorList>
    </citation>
    <scope>NUCLEOTIDE SEQUENCE [LARGE SCALE GENOMIC DNA]</scope>
    <source>
        <strain evidence="2">cv. Yunnan</strain>
        <tissue evidence="1">Leaves</tissue>
    </source>
</reference>
<evidence type="ECO:0000313" key="2">
    <source>
        <dbReference type="Proteomes" id="UP001056120"/>
    </source>
</evidence>
<organism evidence="1 2">
    <name type="scientific">Smallanthus sonchifolius</name>
    <dbReference type="NCBI Taxonomy" id="185202"/>
    <lineage>
        <taxon>Eukaryota</taxon>
        <taxon>Viridiplantae</taxon>
        <taxon>Streptophyta</taxon>
        <taxon>Embryophyta</taxon>
        <taxon>Tracheophyta</taxon>
        <taxon>Spermatophyta</taxon>
        <taxon>Magnoliopsida</taxon>
        <taxon>eudicotyledons</taxon>
        <taxon>Gunneridae</taxon>
        <taxon>Pentapetalae</taxon>
        <taxon>asterids</taxon>
        <taxon>campanulids</taxon>
        <taxon>Asterales</taxon>
        <taxon>Asteraceae</taxon>
        <taxon>Asteroideae</taxon>
        <taxon>Heliantheae alliance</taxon>
        <taxon>Millerieae</taxon>
        <taxon>Smallanthus</taxon>
    </lineage>
</organism>
<keyword evidence="2" id="KW-1185">Reference proteome</keyword>
<dbReference type="EMBL" id="CM042027">
    <property type="protein sequence ID" value="KAI3802669.1"/>
    <property type="molecule type" value="Genomic_DNA"/>
</dbReference>